<reference evidence="6 7" key="1">
    <citation type="submission" date="2024-03" db="EMBL/GenBank/DDBJ databases">
        <title>Draft genome sequence of Pseudonocardia nematodicida JCM 31783.</title>
        <authorList>
            <person name="Butdee W."/>
            <person name="Duangmal K."/>
        </authorList>
    </citation>
    <scope>NUCLEOTIDE SEQUENCE [LARGE SCALE GENOMIC DNA]</scope>
    <source>
        <strain evidence="6 7">JCM 31783</strain>
    </source>
</reference>
<dbReference type="GO" id="GO:0016301">
    <property type="term" value="F:kinase activity"/>
    <property type="evidence" value="ECO:0007669"/>
    <property type="project" value="UniProtKB-KW"/>
</dbReference>
<dbReference type="RefSeq" id="WP_349300880.1">
    <property type="nucleotide sequence ID" value="NZ_JBEDNQ010000012.1"/>
</dbReference>
<dbReference type="PANTHER" id="PTHR43095:SF2">
    <property type="entry name" value="GLUCONOKINASE"/>
    <property type="match status" value="1"/>
</dbReference>
<proteinExistence type="inferred from homology"/>
<dbReference type="PANTHER" id="PTHR43095">
    <property type="entry name" value="SUGAR KINASE"/>
    <property type="match status" value="1"/>
</dbReference>
<comment type="similarity">
    <text evidence="1">Belongs to the FGGY kinase family.</text>
</comment>
<evidence type="ECO:0000313" key="7">
    <source>
        <dbReference type="Proteomes" id="UP001494902"/>
    </source>
</evidence>
<dbReference type="InterPro" id="IPR043129">
    <property type="entry name" value="ATPase_NBD"/>
</dbReference>
<keyword evidence="3 6" id="KW-0418">Kinase</keyword>
<evidence type="ECO:0000256" key="3">
    <source>
        <dbReference type="ARBA" id="ARBA00022777"/>
    </source>
</evidence>
<feature type="domain" description="Carbohydrate kinase FGGY C-terminal" evidence="5">
    <location>
        <begin position="253"/>
        <end position="428"/>
    </location>
</feature>
<dbReference type="Pfam" id="PF02782">
    <property type="entry name" value="FGGY_C"/>
    <property type="match status" value="1"/>
</dbReference>
<evidence type="ECO:0000256" key="2">
    <source>
        <dbReference type="ARBA" id="ARBA00022679"/>
    </source>
</evidence>
<evidence type="ECO:0000256" key="1">
    <source>
        <dbReference type="ARBA" id="ARBA00009156"/>
    </source>
</evidence>
<comment type="caution">
    <text evidence="6">The sequence shown here is derived from an EMBL/GenBank/DDBJ whole genome shotgun (WGS) entry which is preliminary data.</text>
</comment>
<dbReference type="Pfam" id="PF00370">
    <property type="entry name" value="FGGY_N"/>
    <property type="match status" value="1"/>
</dbReference>
<keyword evidence="7" id="KW-1185">Reference proteome</keyword>
<name>A0ABV1KH96_9PSEU</name>
<evidence type="ECO:0000259" key="4">
    <source>
        <dbReference type="Pfam" id="PF00370"/>
    </source>
</evidence>
<evidence type="ECO:0000259" key="5">
    <source>
        <dbReference type="Pfam" id="PF02782"/>
    </source>
</evidence>
<gene>
    <name evidence="6" type="ORF">WIS52_25300</name>
</gene>
<dbReference type="Proteomes" id="UP001494902">
    <property type="component" value="Unassembled WGS sequence"/>
</dbReference>
<dbReference type="InterPro" id="IPR018484">
    <property type="entry name" value="FGGY_N"/>
</dbReference>
<dbReference type="Gene3D" id="3.30.420.40">
    <property type="match status" value="2"/>
</dbReference>
<dbReference type="InterPro" id="IPR000577">
    <property type="entry name" value="Carb_kinase_FGGY"/>
</dbReference>
<dbReference type="InterPro" id="IPR018485">
    <property type="entry name" value="FGGY_C"/>
</dbReference>
<protein>
    <submittedName>
        <fullName evidence="6">FGGY-family carbohydrate kinase</fullName>
    </submittedName>
</protein>
<organism evidence="6 7">
    <name type="scientific">Pseudonocardia nematodicida</name>
    <dbReference type="NCBI Taxonomy" id="1206997"/>
    <lineage>
        <taxon>Bacteria</taxon>
        <taxon>Bacillati</taxon>
        <taxon>Actinomycetota</taxon>
        <taxon>Actinomycetes</taxon>
        <taxon>Pseudonocardiales</taxon>
        <taxon>Pseudonocardiaceae</taxon>
        <taxon>Pseudonocardia</taxon>
    </lineage>
</organism>
<accession>A0ABV1KH96</accession>
<dbReference type="InterPro" id="IPR050406">
    <property type="entry name" value="FGGY_Carb_Kinase"/>
</dbReference>
<keyword evidence="2" id="KW-0808">Transferase</keyword>
<dbReference type="PIRSF" id="PIRSF000538">
    <property type="entry name" value="GlpK"/>
    <property type="match status" value="1"/>
</dbReference>
<sequence length="493" mass="50198">MSGTRVVAVDVGTSAVRAAVVAGDGTVEAGVRVPRSGGVGGEHFDAEQLWSDVVTALGRARADAPGAVSALGIAGHIGTVAVDRDLCPVGPATGWADSRGADLVAALPGPVLDRIRETSGRPVPGAGGLAHALDLHARHPELVDRVHALLSPKDFLVARCIGTPVTDTVDAAYTLLFDVRTRTWDLDLVAELGLPAHWWPAAAGPAEVVGGLRDDVAAATGLPAGLPVVAGGPDGSAGIGLLLGGRTDLIADVAGTTDVLGRLRTDPAGTAGGVLLNPALGDRRWVAGGPTGLTGGAVARWRELAGKVDEDVVDAVEPGADGLQMIPALSGERFPRWRPAARGAVLGQSPDHGPAHLLRAAREGAAFTVREGVDLLDAGDPPGSTTVMLAGGAARSAAVARLRADVLGRPVLVCDDPDVTLLGAAALARAGAGQDLDRALEDLRPRLHRIDPDPARAARYGELYPAWLEARARIAPDEPAHRPEPAAVPGATR</sequence>
<evidence type="ECO:0000313" key="6">
    <source>
        <dbReference type="EMBL" id="MEQ3553805.1"/>
    </source>
</evidence>
<feature type="domain" description="Carbohydrate kinase FGGY N-terminal" evidence="4">
    <location>
        <begin position="6"/>
        <end position="238"/>
    </location>
</feature>
<dbReference type="EMBL" id="JBEDNQ010000012">
    <property type="protein sequence ID" value="MEQ3553805.1"/>
    <property type="molecule type" value="Genomic_DNA"/>
</dbReference>
<dbReference type="SUPFAM" id="SSF53067">
    <property type="entry name" value="Actin-like ATPase domain"/>
    <property type="match status" value="2"/>
</dbReference>